<dbReference type="Proteomes" id="UP001459277">
    <property type="component" value="Unassembled WGS sequence"/>
</dbReference>
<evidence type="ECO:0008006" key="3">
    <source>
        <dbReference type="Google" id="ProtNLM"/>
    </source>
</evidence>
<organism evidence="1 2">
    <name type="scientific">Lithocarpus litseifolius</name>
    <dbReference type="NCBI Taxonomy" id="425828"/>
    <lineage>
        <taxon>Eukaryota</taxon>
        <taxon>Viridiplantae</taxon>
        <taxon>Streptophyta</taxon>
        <taxon>Embryophyta</taxon>
        <taxon>Tracheophyta</taxon>
        <taxon>Spermatophyta</taxon>
        <taxon>Magnoliopsida</taxon>
        <taxon>eudicotyledons</taxon>
        <taxon>Gunneridae</taxon>
        <taxon>Pentapetalae</taxon>
        <taxon>rosids</taxon>
        <taxon>fabids</taxon>
        <taxon>Fagales</taxon>
        <taxon>Fagaceae</taxon>
        <taxon>Lithocarpus</taxon>
    </lineage>
</organism>
<reference evidence="1 2" key="1">
    <citation type="submission" date="2024-01" db="EMBL/GenBank/DDBJ databases">
        <title>A telomere-to-telomere, gap-free genome of sweet tea (Lithocarpus litseifolius).</title>
        <authorList>
            <person name="Zhou J."/>
        </authorList>
    </citation>
    <scope>NUCLEOTIDE SEQUENCE [LARGE SCALE GENOMIC DNA]</scope>
    <source>
        <strain evidence="1">Zhou-2022a</strain>
        <tissue evidence="1">Leaf</tissue>
    </source>
</reference>
<dbReference type="InterPro" id="IPR052929">
    <property type="entry name" value="RNase_H-like_EbsB-rel"/>
</dbReference>
<protein>
    <recommendedName>
        <fullName evidence="3">RNase H type-1 domain-containing protein</fullName>
    </recommendedName>
</protein>
<evidence type="ECO:0000313" key="1">
    <source>
        <dbReference type="EMBL" id="KAK9987033.1"/>
    </source>
</evidence>
<dbReference type="PANTHER" id="PTHR47074:SF11">
    <property type="entry name" value="REVERSE TRANSCRIPTASE-LIKE PROTEIN"/>
    <property type="match status" value="1"/>
</dbReference>
<name>A0AAW2BNU9_9ROSI</name>
<evidence type="ECO:0000313" key="2">
    <source>
        <dbReference type="Proteomes" id="UP001459277"/>
    </source>
</evidence>
<accession>A0AAW2BNU9</accession>
<dbReference type="PANTHER" id="PTHR47074">
    <property type="entry name" value="BNAC02G40300D PROTEIN"/>
    <property type="match status" value="1"/>
</dbReference>
<proteinExistence type="predicted"/>
<comment type="caution">
    <text evidence="1">The sequence shown here is derived from an EMBL/GenBank/DDBJ whole genome shotgun (WGS) entry which is preliminary data.</text>
</comment>
<sequence length="135" mass="15382">MKQTRIARVKWTAPNRNGYKTNFDGVMFYDSGEAGLGVVIRNHEGEVTVELFGKIPLPPFVAQLQLIAARRAVLFFWESFSFSHVYRQGNSVANALAKKARFDSFLTVWKESVLPDICTHVLADRPFLINKTYQN</sequence>
<dbReference type="EMBL" id="JAZDWU010000011">
    <property type="protein sequence ID" value="KAK9987033.1"/>
    <property type="molecule type" value="Genomic_DNA"/>
</dbReference>
<keyword evidence="2" id="KW-1185">Reference proteome</keyword>
<dbReference type="AlphaFoldDB" id="A0AAW2BNU9"/>
<gene>
    <name evidence="1" type="ORF">SO802_031984</name>
</gene>